<dbReference type="Pfam" id="PF00015">
    <property type="entry name" value="MCPsignal"/>
    <property type="match status" value="1"/>
</dbReference>
<feature type="domain" description="Methyl-accepting transducer" evidence="4">
    <location>
        <begin position="456"/>
        <end position="646"/>
    </location>
</feature>
<organism evidence="6 10">
    <name type="scientific">Helicobacter ailurogastricus</name>
    <dbReference type="NCBI Taxonomy" id="1578720"/>
    <lineage>
        <taxon>Bacteria</taxon>
        <taxon>Pseudomonadati</taxon>
        <taxon>Campylobacterota</taxon>
        <taxon>Epsilonproteobacteria</taxon>
        <taxon>Campylobacterales</taxon>
        <taxon>Helicobacteraceae</taxon>
        <taxon>Helicobacter</taxon>
    </lineage>
</organism>
<dbReference type="OrthoDB" id="9765597at2"/>
<dbReference type="GO" id="GO:0007165">
    <property type="term" value="P:signal transduction"/>
    <property type="evidence" value="ECO:0007669"/>
    <property type="project" value="UniProtKB-KW"/>
</dbReference>
<dbReference type="InterPro" id="IPR013702">
    <property type="entry name" value="FIST_domain_N"/>
</dbReference>
<protein>
    <recommendedName>
        <fullName evidence="4">Methyl-accepting transducer domain-containing protein</fullName>
    </recommendedName>
</protein>
<evidence type="ECO:0000313" key="6">
    <source>
        <dbReference type="EMBL" id="CRF42928.1"/>
    </source>
</evidence>
<dbReference type="RefSeq" id="WP_053941529.1">
    <property type="nucleotide sequence ID" value="NZ_CDMH01000050.1"/>
</dbReference>
<dbReference type="GO" id="GO:0016020">
    <property type="term" value="C:membrane"/>
    <property type="evidence" value="ECO:0007669"/>
    <property type="project" value="InterPro"/>
</dbReference>
<reference evidence="8" key="2">
    <citation type="submission" date="2014-12" db="EMBL/GenBank/DDBJ databases">
        <authorList>
            <person name="Smet A."/>
        </authorList>
    </citation>
    <scope>NUCLEOTIDE SEQUENCE [LARGE SCALE GENOMIC DNA]</scope>
</reference>
<dbReference type="Gene3D" id="1.10.287.950">
    <property type="entry name" value="Methyl-accepting chemotaxis protein"/>
    <property type="match status" value="1"/>
</dbReference>
<proteinExistence type="predicted"/>
<dbReference type="PANTHER" id="PTHR32089:SF112">
    <property type="entry name" value="LYSOZYME-LIKE PROTEIN-RELATED"/>
    <property type="match status" value="1"/>
</dbReference>
<evidence type="ECO:0000313" key="9">
    <source>
        <dbReference type="Proteomes" id="UP000041394"/>
    </source>
</evidence>
<dbReference type="SUPFAM" id="SSF58104">
    <property type="entry name" value="Methyl-accepting chemotaxis protein (MCP) signaling domain"/>
    <property type="match status" value="1"/>
</dbReference>
<dbReference type="Proteomes" id="UP000041394">
    <property type="component" value="Unassembled WGS sequence"/>
</dbReference>
<keyword evidence="8" id="KW-1185">Reference proteome</keyword>
<name>A0A0K2XBK0_9HELI</name>
<dbReference type="InterPro" id="IPR004089">
    <property type="entry name" value="MCPsignal_dom"/>
</dbReference>
<dbReference type="EMBL" id="CDMH01000050">
    <property type="protein sequence ID" value="CRF42928.1"/>
    <property type="molecule type" value="Genomic_DNA"/>
</dbReference>
<dbReference type="Proteomes" id="UP000038622">
    <property type="component" value="Unassembled WGS sequence"/>
</dbReference>
<dbReference type="Pfam" id="PF10442">
    <property type="entry name" value="FIST_C"/>
    <property type="match status" value="1"/>
</dbReference>
<evidence type="ECO:0000256" key="1">
    <source>
        <dbReference type="ARBA" id="ARBA00023224"/>
    </source>
</evidence>
<dbReference type="PROSITE" id="PS50111">
    <property type="entry name" value="CHEMOTAXIS_TRANSDUC_2"/>
    <property type="match status" value="1"/>
</dbReference>
<gene>
    <name evidence="5" type="ORF">HAL011_05470</name>
    <name evidence="6" type="ORF">HAL013_11430</name>
    <name evidence="7" type="ORF">HAL09_10440</name>
</gene>
<evidence type="ECO:0000313" key="5">
    <source>
        <dbReference type="EMBL" id="CRF40784.1"/>
    </source>
</evidence>
<accession>A0A0K2XBK0</accession>
<evidence type="ECO:0000313" key="8">
    <source>
        <dbReference type="Proteomes" id="UP000038622"/>
    </source>
</evidence>
<dbReference type="SMART" id="SM00897">
    <property type="entry name" value="FIST"/>
    <property type="match status" value="1"/>
</dbReference>
<feature type="coiled-coil region" evidence="3">
    <location>
        <begin position="596"/>
        <end position="630"/>
    </location>
</feature>
<dbReference type="SMART" id="SM01204">
    <property type="entry name" value="FIST_C"/>
    <property type="match status" value="1"/>
</dbReference>
<evidence type="ECO:0000259" key="4">
    <source>
        <dbReference type="PROSITE" id="PS50111"/>
    </source>
</evidence>
<keyword evidence="3" id="KW-0175">Coiled coil</keyword>
<dbReference type="EMBL" id="CDML01000014">
    <property type="protein sequence ID" value="CRF40784.1"/>
    <property type="molecule type" value="Genomic_DNA"/>
</dbReference>
<dbReference type="SMART" id="SM00283">
    <property type="entry name" value="MA"/>
    <property type="match status" value="1"/>
</dbReference>
<dbReference type="Proteomes" id="UP000045175">
    <property type="component" value="Unassembled WGS sequence"/>
</dbReference>
<dbReference type="Pfam" id="PF08495">
    <property type="entry name" value="FIST"/>
    <property type="match status" value="1"/>
</dbReference>
<dbReference type="STRING" id="1578720.HAL011_05470"/>
<evidence type="ECO:0000313" key="10">
    <source>
        <dbReference type="Proteomes" id="UP000045175"/>
    </source>
</evidence>
<dbReference type="AlphaFoldDB" id="A0A0K2XBK0"/>
<reference evidence="9 10" key="3">
    <citation type="submission" date="2014-12" db="EMBL/GenBank/DDBJ databases">
        <authorList>
            <person name="Jaenicke S."/>
        </authorList>
    </citation>
    <scope>NUCLEOTIDE SEQUENCE [LARGE SCALE GENOMIC DNA]</scope>
</reference>
<keyword evidence="1 2" id="KW-0807">Transducer</keyword>
<dbReference type="PANTHER" id="PTHR32089">
    <property type="entry name" value="METHYL-ACCEPTING CHEMOTAXIS PROTEIN MCPB"/>
    <property type="match status" value="1"/>
</dbReference>
<evidence type="ECO:0000313" key="7">
    <source>
        <dbReference type="EMBL" id="CRF44459.1"/>
    </source>
</evidence>
<reference evidence="6" key="1">
    <citation type="submission" date="2014-12" db="EMBL/GenBank/DDBJ databases">
        <title>Whole genome sequences of four Staphylococcus schleiferi canine isolates.</title>
        <authorList>
            <person name="Misic A.M."/>
            <person name="Cain C."/>
            <person name="Morris D.O."/>
            <person name="Rankin S."/>
            <person name="Beiting D."/>
        </authorList>
    </citation>
    <scope>NUCLEOTIDE SEQUENCE</scope>
    <source>
        <strain evidence="5">ASB11</strain>
        <strain evidence="6">ASB13</strain>
        <strain evidence="7">ASB9</strain>
    </source>
</reference>
<dbReference type="InterPro" id="IPR019494">
    <property type="entry name" value="FIST_C"/>
</dbReference>
<dbReference type="EMBL" id="CDMN01000040">
    <property type="protein sequence ID" value="CRF44459.1"/>
    <property type="molecule type" value="Genomic_DNA"/>
</dbReference>
<evidence type="ECO:0000256" key="2">
    <source>
        <dbReference type="PROSITE-ProRule" id="PRU00284"/>
    </source>
</evidence>
<sequence length="651" mass="72102">MFFKWTSAQKTQKASPKNTQFTLAPTDLSKAKLEGVLLLAFVPASLDFNTIVRTLENQFSHIPVRLAIQTAGQIGGSSTDFYNLQSHERILLHTLGTDLLESVEGFMLDTLCGDLQKGQISMDLPSRKQKLKELIERQVRPQMPVHPIDTFILSYFPGLTASESFFLEAFVNADVPLTNLVGGSAGGKLDFKESLLAFNGRVSATEAVLMYCKLARGYHYDIFTTHNFEKTQTSFFIGECSPELRIVKSFLIDGQLVSAVDALCAHFHCTPENLPKSLEGYTFAVEVDKQLYIRSVGTFNPDKSILLFCDLYFGETLHLVKATNFIKNTMQGYEQFSKGRKAVAILANDCTLRRANNPQDLAQFSAFDTCPISGFSTFGEVSNNLHQNQTLTALCIFEGAPRPTAFKEFFTHFRGTLAYYEQIKANRLQKTIAIKNALLEQYQGYNQIVGANNIYLKNIATKATANNEYVNAVKEEALKLQNSMAMLKELSNSLSLTVSTIDGNINEVSEALKKIDRVSYQTNLLALNAAIEAARAGQHGRGFAVVADEVGNLANGVQQRLEEIGVTFASMNEAVKKIDGSSKAVLDSANENNTSLDALGKVMAALQDQSQEMEQMAQESLRDLERIQGQIEDVKTHINANQDLIYKLNLT</sequence>
<evidence type="ECO:0000256" key="3">
    <source>
        <dbReference type="SAM" id="Coils"/>
    </source>
</evidence>